<dbReference type="InterPro" id="IPR015421">
    <property type="entry name" value="PyrdxlP-dep_Trfase_major"/>
</dbReference>
<dbReference type="PANTHER" id="PTHR43586:SF24">
    <property type="entry name" value="BLR4730 PROTEIN"/>
    <property type="match status" value="1"/>
</dbReference>
<feature type="domain" description="Aminotransferase class V" evidence="1">
    <location>
        <begin position="34"/>
        <end position="400"/>
    </location>
</feature>
<dbReference type="InterPro" id="IPR015422">
    <property type="entry name" value="PyrdxlP-dep_Trfase_small"/>
</dbReference>
<reference evidence="2" key="1">
    <citation type="submission" date="2020-05" db="EMBL/GenBank/DDBJ databases">
        <authorList>
            <person name="Chiriac C."/>
            <person name="Salcher M."/>
            <person name="Ghai R."/>
            <person name="Kavagutti S V."/>
        </authorList>
    </citation>
    <scope>NUCLEOTIDE SEQUENCE</scope>
</reference>
<accession>A0A6J6TUG1</accession>
<name>A0A6J6TUG1_9ZZZZ</name>
<dbReference type="AlphaFoldDB" id="A0A6J6TUG1"/>
<dbReference type="Pfam" id="PF00266">
    <property type="entry name" value="Aminotran_5"/>
    <property type="match status" value="1"/>
</dbReference>
<dbReference type="SUPFAM" id="SSF53383">
    <property type="entry name" value="PLP-dependent transferases"/>
    <property type="match status" value="1"/>
</dbReference>
<dbReference type="EMBL" id="CAEZYZ010000130">
    <property type="protein sequence ID" value="CAB4751232.1"/>
    <property type="molecule type" value="Genomic_DNA"/>
</dbReference>
<protein>
    <submittedName>
        <fullName evidence="2">Unannotated protein</fullName>
    </submittedName>
</protein>
<dbReference type="Gene3D" id="3.40.640.10">
    <property type="entry name" value="Type I PLP-dependent aspartate aminotransferase-like (Major domain)"/>
    <property type="match status" value="1"/>
</dbReference>
<evidence type="ECO:0000259" key="1">
    <source>
        <dbReference type="Pfam" id="PF00266"/>
    </source>
</evidence>
<dbReference type="InterPro" id="IPR015424">
    <property type="entry name" value="PyrdxlP-dep_Trfase"/>
</dbReference>
<organism evidence="2">
    <name type="scientific">freshwater metagenome</name>
    <dbReference type="NCBI Taxonomy" id="449393"/>
    <lineage>
        <taxon>unclassified sequences</taxon>
        <taxon>metagenomes</taxon>
        <taxon>ecological metagenomes</taxon>
    </lineage>
</organism>
<sequence length="408" mass="42525">MRLNEPMTNPPPPALDIERLRADTPGCASVTHLNNAGSALPPAIVTQTQIDHLRLEESIGGYEAHAHAQGRVDAVYDSVAALAGCRADQVALVESATAAWSRGFAAIHNTRPLSAGDRVLASSSEYASNVLPLLQLARSRGVTVEFIPDDTEGCTDVDAFAAMLGPDVALVAVNQCPSQNGLVNDVAAIGAALRTSGSDAWYLVDACQSFGQLPVSASAIGADFLSATGRKFIRGPRGTGFLVASDRALTELEPFPLDLHSATWQPAGFDLAPGATRFESWEKSYAAMLGLGAAIDYALDCGLESIAARIQHLAAYARASLAAIPGVTVLDRGTHPGGIVTITHSAIAAPDLAARIKAGGVNVSLSTPDYSRIDFDAHGIAGLVRVSPHAYNTTEEIDRLAAIVESLT</sequence>
<proteinExistence type="predicted"/>
<evidence type="ECO:0000313" key="2">
    <source>
        <dbReference type="EMBL" id="CAB4751232.1"/>
    </source>
</evidence>
<dbReference type="PANTHER" id="PTHR43586">
    <property type="entry name" value="CYSTEINE DESULFURASE"/>
    <property type="match status" value="1"/>
</dbReference>
<dbReference type="InterPro" id="IPR000192">
    <property type="entry name" value="Aminotrans_V_dom"/>
</dbReference>
<dbReference type="Gene3D" id="3.90.1150.10">
    <property type="entry name" value="Aspartate Aminotransferase, domain 1"/>
    <property type="match status" value="1"/>
</dbReference>
<gene>
    <name evidence="2" type="ORF">UFOPK2810_00859</name>
</gene>